<evidence type="ECO:0000256" key="1">
    <source>
        <dbReference type="ARBA" id="ARBA00012452"/>
    </source>
</evidence>
<evidence type="ECO:0000256" key="3">
    <source>
        <dbReference type="ARBA" id="ARBA00047960"/>
    </source>
</evidence>
<keyword evidence="2" id="KW-0808">Transferase</keyword>
<evidence type="ECO:0000313" key="6">
    <source>
        <dbReference type="EMBL" id="CAK9311556.1"/>
    </source>
</evidence>
<dbReference type="InterPro" id="IPR045074">
    <property type="entry name" value="GST_C_Tau"/>
</dbReference>
<proteinExistence type="predicted"/>
<dbReference type="CDD" id="cd03058">
    <property type="entry name" value="GST_N_Tau"/>
    <property type="match status" value="1"/>
</dbReference>
<dbReference type="SFLD" id="SFLDG00358">
    <property type="entry name" value="Main_(cytGST)"/>
    <property type="match status" value="1"/>
</dbReference>
<dbReference type="InterPro" id="IPR004045">
    <property type="entry name" value="Glutathione_S-Trfase_N"/>
</dbReference>
<feature type="domain" description="GST C-terminal" evidence="5">
    <location>
        <begin position="93"/>
        <end position="213"/>
    </location>
</feature>
<accession>A0ABP0XXC8</accession>
<dbReference type="SUPFAM" id="SSF52833">
    <property type="entry name" value="Thioredoxin-like"/>
    <property type="match status" value="1"/>
</dbReference>
<dbReference type="CDD" id="cd03185">
    <property type="entry name" value="GST_C_Tau"/>
    <property type="match status" value="1"/>
</dbReference>
<dbReference type="EMBL" id="OZ021744">
    <property type="protein sequence ID" value="CAK9311556.1"/>
    <property type="molecule type" value="Genomic_DNA"/>
</dbReference>
<dbReference type="PROSITE" id="PS50405">
    <property type="entry name" value="GST_CTER"/>
    <property type="match status" value="1"/>
</dbReference>
<keyword evidence="7" id="KW-1185">Reference proteome</keyword>
<dbReference type="EC" id="2.5.1.18" evidence="1"/>
<dbReference type="PANTHER" id="PTHR11260">
    <property type="entry name" value="GLUTATHIONE S-TRANSFERASE, GST, SUPERFAMILY, GST DOMAIN CONTAINING"/>
    <property type="match status" value="1"/>
</dbReference>
<sequence length="224" mass="25623">MSKEEVIILDCLISPFCNRVKIALNEKGVSYESREEDLFGLKGGKSELLLKSNPIYKKVPVLLHNGKPLNESSIIVNYIDETWPSSSRLLPSSSYERAQARFWIDYIDKKVFDVGSKIWKSNGEEQEAAKKELIEILKQLEEALGDKDFFGGERFGIVDVIAIPFTSWFNAYEKVGNFKVEEHCPKFSAWEKRCLQKETVASVIPCPEKIYNFLTSMRNNLGLE</sequence>
<dbReference type="SFLD" id="SFLDS00019">
    <property type="entry name" value="Glutathione_Transferase_(cytos"/>
    <property type="match status" value="1"/>
</dbReference>
<reference evidence="6 7" key="1">
    <citation type="submission" date="2024-03" db="EMBL/GenBank/DDBJ databases">
        <authorList>
            <person name="Gkanogiannis A."/>
            <person name="Becerra Lopez-Lavalle L."/>
        </authorList>
    </citation>
    <scope>NUCLEOTIDE SEQUENCE [LARGE SCALE GENOMIC DNA]</scope>
</reference>
<dbReference type="InterPro" id="IPR045073">
    <property type="entry name" value="Omega/Tau-like"/>
</dbReference>
<name>A0ABP0XXC8_9ROSI</name>
<gene>
    <name evidence="6" type="ORF">CITCOLO1_LOCUS3216</name>
</gene>
<evidence type="ECO:0000259" key="5">
    <source>
        <dbReference type="PROSITE" id="PS50405"/>
    </source>
</evidence>
<organism evidence="6 7">
    <name type="scientific">Citrullus colocynthis</name>
    <name type="common">colocynth</name>
    <dbReference type="NCBI Taxonomy" id="252529"/>
    <lineage>
        <taxon>Eukaryota</taxon>
        <taxon>Viridiplantae</taxon>
        <taxon>Streptophyta</taxon>
        <taxon>Embryophyta</taxon>
        <taxon>Tracheophyta</taxon>
        <taxon>Spermatophyta</taxon>
        <taxon>Magnoliopsida</taxon>
        <taxon>eudicotyledons</taxon>
        <taxon>Gunneridae</taxon>
        <taxon>Pentapetalae</taxon>
        <taxon>rosids</taxon>
        <taxon>fabids</taxon>
        <taxon>Cucurbitales</taxon>
        <taxon>Cucurbitaceae</taxon>
        <taxon>Benincaseae</taxon>
        <taxon>Citrullus</taxon>
    </lineage>
</organism>
<evidence type="ECO:0000256" key="2">
    <source>
        <dbReference type="ARBA" id="ARBA00022679"/>
    </source>
</evidence>
<dbReference type="PANTHER" id="PTHR11260:SF547">
    <property type="entry name" value="GLUTATHIONE S-TRANSFERASE"/>
    <property type="match status" value="1"/>
</dbReference>
<dbReference type="Pfam" id="PF00043">
    <property type="entry name" value="GST_C"/>
    <property type="match status" value="1"/>
</dbReference>
<dbReference type="SFLD" id="SFLDG01152">
    <property type="entry name" value="Main.3:_Omega-_and_Tau-like"/>
    <property type="match status" value="1"/>
</dbReference>
<evidence type="ECO:0000313" key="7">
    <source>
        <dbReference type="Proteomes" id="UP001642487"/>
    </source>
</evidence>
<dbReference type="InterPro" id="IPR010987">
    <property type="entry name" value="Glutathione-S-Trfase_C-like"/>
</dbReference>
<dbReference type="InterPro" id="IPR036249">
    <property type="entry name" value="Thioredoxin-like_sf"/>
</dbReference>
<dbReference type="SUPFAM" id="SSF47616">
    <property type="entry name" value="GST C-terminal domain-like"/>
    <property type="match status" value="1"/>
</dbReference>
<dbReference type="Proteomes" id="UP001642487">
    <property type="component" value="Chromosome 10"/>
</dbReference>
<dbReference type="InterPro" id="IPR040079">
    <property type="entry name" value="Glutathione_S-Trfase"/>
</dbReference>
<dbReference type="PROSITE" id="PS50404">
    <property type="entry name" value="GST_NTER"/>
    <property type="match status" value="1"/>
</dbReference>
<protein>
    <recommendedName>
        <fullName evidence="1">glutathione transferase</fullName>
        <ecNumber evidence="1">2.5.1.18</ecNumber>
    </recommendedName>
</protein>
<dbReference type="Gene3D" id="1.20.1050.10">
    <property type="match status" value="1"/>
</dbReference>
<feature type="domain" description="GST N-terminal" evidence="4">
    <location>
        <begin position="4"/>
        <end position="87"/>
    </location>
</feature>
<dbReference type="Pfam" id="PF13417">
    <property type="entry name" value="GST_N_3"/>
    <property type="match status" value="1"/>
</dbReference>
<dbReference type="InterPro" id="IPR004046">
    <property type="entry name" value="GST_C"/>
</dbReference>
<dbReference type="Gene3D" id="3.40.30.10">
    <property type="entry name" value="Glutaredoxin"/>
    <property type="match status" value="1"/>
</dbReference>
<comment type="catalytic activity">
    <reaction evidence="3">
        <text>RX + glutathione = an S-substituted glutathione + a halide anion + H(+)</text>
        <dbReference type="Rhea" id="RHEA:16437"/>
        <dbReference type="ChEBI" id="CHEBI:15378"/>
        <dbReference type="ChEBI" id="CHEBI:16042"/>
        <dbReference type="ChEBI" id="CHEBI:17792"/>
        <dbReference type="ChEBI" id="CHEBI:57925"/>
        <dbReference type="ChEBI" id="CHEBI:90779"/>
        <dbReference type="EC" id="2.5.1.18"/>
    </reaction>
</comment>
<evidence type="ECO:0000259" key="4">
    <source>
        <dbReference type="PROSITE" id="PS50404"/>
    </source>
</evidence>
<dbReference type="InterPro" id="IPR036282">
    <property type="entry name" value="Glutathione-S-Trfase_C_sf"/>
</dbReference>